<gene>
    <name evidence="2" type="ORF">GCM10009801_26870</name>
</gene>
<reference evidence="2 3" key="1">
    <citation type="journal article" date="2019" name="Int. J. Syst. Evol. Microbiol.">
        <title>The Global Catalogue of Microorganisms (GCM) 10K type strain sequencing project: providing services to taxonomists for standard genome sequencing and annotation.</title>
        <authorList>
            <consortium name="The Broad Institute Genomics Platform"/>
            <consortium name="The Broad Institute Genome Sequencing Center for Infectious Disease"/>
            <person name="Wu L."/>
            <person name="Ma J."/>
        </authorList>
    </citation>
    <scope>NUCLEOTIDE SEQUENCE [LARGE SCALE GENOMIC DNA]</scope>
    <source>
        <strain evidence="2 3">JCM 15478</strain>
    </source>
</reference>
<feature type="region of interest" description="Disordered" evidence="1">
    <location>
        <begin position="12"/>
        <end position="36"/>
    </location>
</feature>
<feature type="compositionally biased region" description="Low complexity" evidence="1">
    <location>
        <begin position="85"/>
        <end position="144"/>
    </location>
</feature>
<keyword evidence="3" id="KW-1185">Reference proteome</keyword>
<proteinExistence type="predicted"/>
<evidence type="ECO:0000313" key="2">
    <source>
        <dbReference type="EMBL" id="GAA2073502.1"/>
    </source>
</evidence>
<protein>
    <recommendedName>
        <fullName evidence="4">Ricin B lectin domain-containing protein</fullName>
    </recommendedName>
</protein>
<comment type="caution">
    <text evidence="2">The sequence shown here is derived from an EMBL/GenBank/DDBJ whole genome shotgun (WGS) entry which is preliminary data.</text>
</comment>
<evidence type="ECO:0008006" key="4">
    <source>
        <dbReference type="Google" id="ProtNLM"/>
    </source>
</evidence>
<feature type="compositionally biased region" description="Acidic residues" evidence="1">
    <location>
        <begin position="22"/>
        <end position="33"/>
    </location>
</feature>
<evidence type="ECO:0000256" key="1">
    <source>
        <dbReference type="SAM" id="MobiDB-lite"/>
    </source>
</evidence>
<evidence type="ECO:0000313" key="3">
    <source>
        <dbReference type="Proteomes" id="UP001500016"/>
    </source>
</evidence>
<sequence length="305" mass="31970">MFLVKKLLELWRGREERNGQEEPPEQGDPDDPEERARRGRWRLLVAGALFATLILPKVVSSASYTDPALAQPSPSGSASTVPAYPSSGPTSGPTVSPSFPSLPTTSPSSTSSDAFPEPGSGPSSPPTSGAPSPTRAGGASGDPAADAFRAVRAGHCLTVHSTGKGWSRAAPTKGARVGCGSDRAYVRVTSVRDDPGSCPDGNGRDAWSHTAKGRTVALCLTRQYRVDECLLADGGGGEMRAALMSAPACGGEPSKPYDRVLRISSIHAKDAGSSKGLCARGDKDRERYWTWRVDGGRYTLCAREA</sequence>
<dbReference type="Proteomes" id="UP001500016">
    <property type="component" value="Unassembled WGS sequence"/>
</dbReference>
<feature type="region of interest" description="Disordered" evidence="1">
    <location>
        <begin position="65"/>
        <end position="144"/>
    </location>
</feature>
<name>A0ABN2VUU1_9ACTN</name>
<organism evidence="2 3">
    <name type="scientific">Streptomyces albiaxialis</name>
    <dbReference type="NCBI Taxonomy" id="329523"/>
    <lineage>
        <taxon>Bacteria</taxon>
        <taxon>Bacillati</taxon>
        <taxon>Actinomycetota</taxon>
        <taxon>Actinomycetes</taxon>
        <taxon>Kitasatosporales</taxon>
        <taxon>Streptomycetaceae</taxon>
        <taxon>Streptomyces</taxon>
    </lineage>
</organism>
<accession>A0ABN2VUU1</accession>
<dbReference type="EMBL" id="BAAAPE010000007">
    <property type="protein sequence ID" value="GAA2073502.1"/>
    <property type="molecule type" value="Genomic_DNA"/>
</dbReference>